<dbReference type="InterPro" id="IPR008979">
    <property type="entry name" value="Galactose-bd-like_sf"/>
</dbReference>
<dbReference type="GO" id="GO:0005975">
    <property type="term" value="P:carbohydrate metabolic process"/>
    <property type="evidence" value="ECO:0007669"/>
    <property type="project" value="InterPro"/>
</dbReference>
<dbReference type="InterPro" id="IPR048912">
    <property type="entry name" value="BetaGal1-like_ABD1"/>
</dbReference>
<dbReference type="SUPFAM" id="SSF51445">
    <property type="entry name" value="(Trans)glycosidases"/>
    <property type="match status" value="1"/>
</dbReference>
<dbReference type="GO" id="GO:0004565">
    <property type="term" value="F:beta-galactosidase activity"/>
    <property type="evidence" value="ECO:0007669"/>
    <property type="project" value="InterPro"/>
</dbReference>
<accession>A0A2K8KLG1</accession>
<evidence type="ECO:0000313" key="9">
    <source>
        <dbReference type="EMBL" id="ATX71181.1"/>
    </source>
</evidence>
<feature type="domain" description="Beta-galactosidase 1-like first all-beta" evidence="7">
    <location>
        <begin position="373"/>
        <end position="485"/>
    </location>
</feature>
<dbReference type="InterPro" id="IPR031330">
    <property type="entry name" value="Gly_Hdrlase_35_cat"/>
</dbReference>
<dbReference type="InterPro" id="IPR001944">
    <property type="entry name" value="Glycoside_Hdrlase_35"/>
</dbReference>
<feature type="active site" description="Nucleophile" evidence="4">
    <location>
        <position position="236"/>
    </location>
</feature>
<dbReference type="PANTHER" id="PTHR23421">
    <property type="entry name" value="BETA-GALACTOSIDASE RELATED"/>
    <property type="match status" value="1"/>
</dbReference>
<dbReference type="Gene3D" id="2.60.120.260">
    <property type="entry name" value="Galactose-binding domain-like"/>
    <property type="match status" value="2"/>
</dbReference>
<dbReference type="InterPro" id="IPR017853">
    <property type="entry name" value="GH"/>
</dbReference>
<dbReference type="EMBL" id="CP024870">
    <property type="protein sequence ID" value="ATX71181.1"/>
    <property type="molecule type" value="Genomic_DNA"/>
</dbReference>
<dbReference type="Gene3D" id="3.20.20.80">
    <property type="entry name" value="Glycosidases"/>
    <property type="match status" value="1"/>
</dbReference>
<evidence type="ECO:0000256" key="2">
    <source>
        <dbReference type="ARBA" id="ARBA00022801"/>
    </source>
</evidence>
<dbReference type="Pfam" id="PF01301">
    <property type="entry name" value="Glyco_hydro_35"/>
    <property type="match status" value="1"/>
</dbReference>
<evidence type="ECO:0000313" key="10">
    <source>
        <dbReference type="Proteomes" id="UP000231179"/>
    </source>
</evidence>
<evidence type="ECO:0000256" key="5">
    <source>
        <dbReference type="RuleBase" id="RU003679"/>
    </source>
</evidence>
<dbReference type="RefSeq" id="WP_100254722.1">
    <property type="nucleotide sequence ID" value="NZ_CP024870.1"/>
</dbReference>
<evidence type="ECO:0000256" key="4">
    <source>
        <dbReference type="PIRSR" id="PIRSR006336-1"/>
    </source>
</evidence>
<evidence type="ECO:0000256" key="3">
    <source>
        <dbReference type="ARBA" id="ARBA00023295"/>
    </source>
</evidence>
<evidence type="ECO:0000259" key="7">
    <source>
        <dbReference type="Pfam" id="PF21317"/>
    </source>
</evidence>
<gene>
    <name evidence="9" type="primary">bgaB</name>
    <name evidence="9" type="ORF">SCLAR_v1c08730</name>
</gene>
<keyword evidence="10" id="KW-1185">Reference proteome</keyword>
<dbReference type="InterPro" id="IPR048913">
    <property type="entry name" value="BetaGal_gal-bd"/>
</dbReference>
<feature type="active site" description="Proton donor" evidence="4">
    <location>
        <position position="158"/>
    </location>
</feature>
<dbReference type="PIRSF" id="PIRSF006336">
    <property type="entry name" value="B-gal"/>
    <property type="match status" value="1"/>
</dbReference>
<dbReference type="SUPFAM" id="SSF49785">
    <property type="entry name" value="Galactose-binding domain-like"/>
    <property type="match status" value="1"/>
</dbReference>
<dbReference type="Pfam" id="PF21317">
    <property type="entry name" value="BetaGal_ABD_1"/>
    <property type="match status" value="1"/>
</dbReference>
<sequence>MSKKLEIKDGFYINNTKTKIVSGAIHYFRVVPEYWEDRIIKLIEMGCNTIETYVPWNLHEPYEGNFCFEGIADLNHFLELCTKHQLNIILRLSPYICAEWEFGGFPGWLLKYDNLRLRSDCAIFLQKVDNFYKKIAPIVGQHLGKNGGNIIMLQVENEYGSFSYDKEYLLKIYNIMVKYGLDYNLFTADGPWDNLMQQGAIPNLALPTGNFGSNAPERFKNQLEFTKNKDLLMCMEFWDGWFDCWGDKKHNTRAAAEATTELEAALKLGSVNLYMFHGGTNFGFWNGSNFKDKLLPRVTSYDYDAPLSEAGERRTKFFAFQNAIKKYLQTPVKKTLSVELNQNFSGSFSNPKKYSLLDNLETVCRKKVWNKYPQNMEKLNQNYGYIVYKNIFTSTYNFEGKLELFDTNDRVHIYVNKVLTAIIENENIKNGVTIPIVTGENEIIVMVENLGRVNYGPYIHMQKKGIVDNVTLDKIILINWEHYVLDFENIADLYNHNFFETFTYQGSPILNIFNLSDTNIFQDTFIDTSKYHKGQIFVNDFNLGRYWKIGPQKNLYVPKYLFKAKSNKVLIFETDCVGISELLFSNKESL</sequence>
<keyword evidence="2" id="KW-0378">Hydrolase</keyword>
<keyword evidence="3" id="KW-0326">Glycosidase</keyword>
<reference evidence="9 10" key="1">
    <citation type="submission" date="2017-11" db="EMBL/GenBank/DDBJ databases">
        <title>Complete genome sequence of Spiroplasma clarkii CN-5 (DSM 19994).</title>
        <authorList>
            <person name="Tsai Y.-M."/>
            <person name="Chang A."/>
            <person name="Lo W.-S."/>
            <person name="Kuo C.-H."/>
        </authorList>
    </citation>
    <scope>NUCLEOTIDE SEQUENCE [LARGE SCALE GENOMIC DNA]</scope>
    <source>
        <strain evidence="9 10">CN-5</strain>
    </source>
</reference>
<proteinExistence type="inferred from homology"/>
<dbReference type="InterPro" id="IPR026283">
    <property type="entry name" value="B-gal_1-like"/>
</dbReference>
<name>A0A2K8KLG1_9MOLU</name>
<dbReference type="PRINTS" id="PR00742">
    <property type="entry name" value="GLHYDRLASE35"/>
</dbReference>
<dbReference type="Pfam" id="PF21467">
    <property type="entry name" value="BetaGal_gal-bd"/>
    <property type="match status" value="1"/>
</dbReference>
<dbReference type="AlphaFoldDB" id="A0A2K8KLG1"/>
<feature type="domain" description="Beta-galactosidase galactose-binding" evidence="8">
    <location>
        <begin position="514"/>
        <end position="567"/>
    </location>
</feature>
<feature type="domain" description="Glycoside hydrolase 35 catalytic" evidence="6">
    <location>
        <begin position="11"/>
        <end position="326"/>
    </location>
</feature>
<evidence type="ECO:0000259" key="8">
    <source>
        <dbReference type="Pfam" id="PF21467"/>
    </source>
</evidence>
<comment type="similarity">
    <text evidence="1 5">Belongs to the glycosyl hydrolase 35 family.</text>
</comment>
<evidence type="ECO:0000256" key="1">
    <source>
        <dbReference type="ARBA" id="ARBA00009809"/>
    </source>
</evidence>
<protein>
    <submittedName>
        <fullName evidence="9">Beta-galactosidase</fullName>
    </submittedName>
</protein>
<evidence type="ECO:0000259" key="6">
    <source>
        <dbReference type="Pfam" id="PF01301"/>
    </source>
</evidence>
<dbReference type="Proteomes" id="UP000231179">
    <property type="component" value="Chromosome"/>
</dbReference>
<organism evidence="9 10">
    <name type="scientific">Spiroplasma clarkii</name>
    <dbReference type="NCBI Taxonomy" id="2139"/>
    <lineage>
        <taxon>Bacteria</taxon>
        <taxon>Bacillati</taxon>
        <taxon>Mycoplasmatota</taxon>
        <taxon>Mollicutes</taxon>
        <taxon>Entomoplasmatales</taxon>
        <taxon>Spiroplasmataceae</taxon>
        <taxon>Spiroplasma</taxon>
    </lineage>
</organism>